<proteinExistence type="predicted"/>
<dbReference type="Proteomes" id="UP000240493">
    <property type="component" value="Unassembled WGS sequence"/>
</dbReference>
<keyword evidence="1" id="KW-0812">Transmembrane</keyword>
<dbReference type="EMBL" id="KZ679256">
    <property type="protein sequence ID" value="PTB46433.1"/>
    <property type="molecule type" value="Genomic_DNA"/>
</dbReference>
<evidence type="ECO:0000256" key="1">
    <source>
        <dbReference type="SAM" id="Phobius"/>
    </source>
</evidence>
<keyword evidence="1" id="KW-0472">Membrane</keyword>
<keyword evidence="1" id="KW-1133">Transmembrane helix</keyword>
<evidence type="ECO:0000313" key="3">
    <source>
        <dbReference type="Proteomes" id="UP000240493"/>
    </source>
</evidence>
<evidence type="ECO:0000313" key="2">
    <source>
        <dbReference type="EMBL" id="PTB46433.1"/>
    </source>
</evidence>
<reference evidence="2 3" key="1">
    <citation type="submission" date="2016-07" db="EMBL/GenBank/DDBJ databases">
        <title>Multiple horizontal gene transfer events from other fungi enriched the ability of initially mycotrophic Trichoderma (Ascomycota) to feed on dead plant biomass.</title>
        <authorList>
            <consortium name="DOE Joint Genome Institute"/>
            <person name="Aerts A."/>
            <person name="Atanasova L."/>
            <person name="Chenthamara K."/>
            <person name="Zhang J."/>
            <person name="Grujic M."/>
            <person name="Henrissat B."/>
            <person name="Kuo A."/>
            <person name="Salamov A."/>
            <person name="Lipzen A."/>
            <person name="Labutti K."/>
            <person name="Barry K."/>
            <person name="Miao Y."/>
            <person name="Rahimi M.J."/>
            <person name="Shen Q."/>
            <person name="Grigoriev I.V."/>
            <person name="Kubicek C.P."/>
            <person name="Druzhinina I.S."/>
        </authorList>
    </citation>
    <scope>NUCLEOTIDE SEQUENCE [LARGE SCALE GENOMIC DNA]</scope>
    <source>
        <strain evidence="2 3">CBS 433.97</strain>
    </source>
</reference>
<gene>
    <name evidence="2" type="ORF">M441DRAFT_216109</name>
</gene>
<protein>
    <submittedName>
        <fullName evidence="2">Uncharacterized protein</fullName>
    </submittedName>
</protein>
<organism evidence="2 3">
    <name type="scientific">Trichoderma asperellum (strain ATCC 204424 / CBS 433.97 / NBRC 101777)</name>
    <dbReference type="NCBI Taxonomy" id="1042311"/>
    <lineage>
        <taxon>Eukaryota</taxon>
        <taxon>Fungi</taxon>
        <taxon>Dikarya</taxon>
        <taxon>Ascomycota</taxon>
        <taxon>Pezizomycotina</taxon>
        <taxon>Sordariomycetes</taxon>
        <taxon>Hypocreomycetidae</taxon>
        <taxon>Hypocreales</taxon>
        <taxon>Hypocreaceae</taxon>
        <taxon>Trichoderma</taxon>
    </lineage>
</organism>
<accession>A0A2T3ZNN9</accession>
<keyword evidence="3" id="KW-1185">Reference proteome</keyword>
<dbReference type="AlphaFoldDB" id="A0A2T3ZNN9"/>
<sequence length="147" mass="16791">MGSWMLRQSSERHGQSTGAWVVYPWTTASPHLPMALFHAVVPGEAIWPAGYIFMICTKCSWRTQRRAGLGRRIMLLLAHNNMQLSGDWRTRQSYCRSEIGSHKNEDTCKLHISYTHFTAAGMEAPSFRPYDQSFPSVITIKTNLNRC</sequence>
<feature type="transmembrane region" description="Helical" evidence="1">
    <location>
        <begin position="35"/>
        <end position="56"/>
    </location>
</feature>
<name>A0A2T3ZNN9_TRIA4</name>